<dbReference type="OrthoDB" id="9772456at2"/>
<dbReference type="Proteomes" id="UP000037716">
    <property type="component" value="Unassembled WGS sequence"/>
</dbReference>
<comment type="cofactor">
    <cofactor evidence="4">
        <name>Mg(2+)</name>
        <dbReference type="ChEBI" id="CHEBI:18420"/>
    </cofactor>
</comment>
<keyword evidence="3 4" id="KW-0460">Magnesium</keyword>
<dbReference type="SUPFAM" id="SSF56655">
    <property type="entry name" value="Carbohydrate phosphatase"/>
    <property type="match status" value="1"/>
</dbReference>
<name>A0A0N0CFJ8_9FLAO</name>
<feature type="binding site" evidence="4">
    <location>
        <position position="94"/>
    </location>
    <ligand>
        <name>Mg(2+)</name>
        <dbReference type="ChEBI" id="CHEBI:18420"/>
        <label>1</label>
        <note>catalytic</note>
    </ligand>
</feature>
<dbReference type="PROSITE" id="PS00629">
    <property type="entry name" value="IMP_1"/>
    <property type="match status" value="1"/>
</dbReference>
<protein>
    <submittedName>
        <fullName evidence="5">Inositol monophosphatase family protein</fullName>
    </submittedName>
    <submittedName>
        <fullName evidence="6">Myo-inositol-1(Or 4)-monophosphatase</fullName>
    </submittedName>
</protein>
<feature type="binding site" evidence="4">
    <location>
        <position position="92"/>
    </location>
    <ligand>
        <name>Mg(2+)</name>
        <dbReference type="ChEBI" id="CHEBI:18420"/>
        <label>1</label>
        <note>catalytic</note>
    </ligand>
</feature>
<dbReference type="PANTHER" id="PTHR20854">
    <property type="entry name" value="INOSITOL MONOPHOSPHATASE"/>
    <property type="match status" value="1"/>
</dbReference>
<evidence type="ECO:0000256" key="2">
    <source>
        <dbReference type="ARBA" id="ARBA00022801"/>
    </source>
</evidence>
<feature type="binding site" evidence="4">
    <location>
        <position position="74"/>
    </location>
    <ligand>
        <name>Mg(2+)</name>
        <dbReference type="ChEBI" id="CHEBI:18420"/>
        <label>1</label>
        <note>catalytic</note>
    </ligand>
</feature>
<dbReference type="InterPro" id="IPR000760">
    <property type="entry name" value="Inositol_monophosphatase-like"/>
</dbReference>
<keyword evidence="2" id="KW-0378">Hydrolase</keyword>
<sequence length="271" mass="29485">MDFNALADIATKAALEAGMLIQKALKKPVVVQHKQGGNTIASQVVTAVDLACEKIICKHLEPSCKKFDIGLLTEETEDDQSRFTKDYFWCVDPLDGTLAFINKHPGFSISIALVSKEGVPFIGVVLDPSSSNLYVAIINKGAYKNGQPWVLPQPKNTLTYVTDKSLADTPQKELISNHIQERLKALGLTQYNEISGGGAVLNALLVAEHRPALFIKPTKTKLGGGNLWDYAATTCIFKELGLKATTFNGDKINLNPLDTTFLNFQGICFSA</sequence>
<evidence type="ECO:0000256" key="4">
    <source>
        <dbReference type="PIRSR" id="PIRSR600760-2"/>
    </source>
</evidence>
<evidence type="ECO:0000313" key="5">
    <source>
        <dbReference type="EMBL" id="KOY52000.1"/>
    </source>
</evidence>
<evidence type="ECO:0000313" key="8">
    <source>
        <dbReference type="Proteomes" id="UP000183071"/>
    </source>
</evidence>
<keyword evidence="8" id="KW-1185">Reference proteome</keyword>
<comment type="caution">
    <text evidence="5">The sequence shown here is derived from an EMBL/GenBank/DDBJ whole genome shotgun (WGS) entry which is preliminary data.</text>
</comment>
<dbReference type="Gene3D" id="3.40.190.80">
    <property type="match status" value="1"/>
</dbReference>
<evidence type="ECO:0000256" key="1">
    <source>
        <dbReference type="ARBA" id="ARBA00022723"/>
    </source>
</evidence>
<dbReference type="GO" id="GO:0007165">
    <property type="term" value="P:signal transduction"/>
    <property type="evidence" value="ECO:0007669"/>
    <property type="project" value="TreeGrafter"/>
</dbReference>
<dbReference type="GO" id="GO:0008934">
    <property type="term" value="F:inositol monophosphate 1-phosphatase activity"/>
    <property type="evidence" value="ECO:0007669"/>
    <property type="project" value="TreeGrafter"/>
</dbReference>
<dbReference type="AlphaFoldDB" id="A0A0N0CFJ8"/>
<dbReference type="Gene3D" id="3.30.540.10">
    <property type="entry name" value="Fructose-1,6-Bisphosphatase, subunit A, domain 1"/>
    <property type="match status" value="1"/>
</dbReference>
<dbReference type="InterPro" id="IPR020583">
    <property type="entry name" value="Inositol_monoP_metal-BS"/>
</dbReference>
<feature type="binding site" evidence="4">
    <location>
        <position position="229"/>
    </location>
    <ligand>
        <name>Mg(2+)</name>
        <dbReference type="ChEBI" id="CHEBI:18420"/>
        <label>1</label>
        <note>catalytic</note>
    </ligand>
</feature>
<reference evidence="5 7" key="1">
    <citation type="submission" date="2015-07" db="EMBL/GenBank/DDBJ databases">
        <title>Genome of Polaribacter dokdonenesis DSW-5, isolated from seawater off Dokdo in Korea.</title>
        <authorList>
            <person name="Yoon K."/>
            <person name="Song J.Y."/>
            <person name="Kim J.F."/>
        </authorList>
    </citation>
    <scope>NUCLEOTIDE SEQUENCE [LARGE SCALE GENOMIC DNA]</scope>
    <source>
        <strain evidence="5 7">DSW-5</strain>
    </source>
</reference>
<proteinExistence type="predicted"/>
<dbReference type="PANTHER" id="PTHR20854:SF4">
    <property type="entry name" value="INOSITOL-1-MONOPHOSPHATASE-RELATED"/>
    <property type="match status" value="1"/>
</dbReference>
<keyword evidence="1 4" id="KW-0479">Metal-binding</keyword>
<feature type="binding site" evidence="4">
    <location>
        <position position="95"/>
    </location>
    <ligand>
        <name>Mg(2+)</name>
        <dbReference type="ChEBI" id="CHEBI:18420"/>
        <label>1</label>
        <note>catalytic</note>
    </ligand>
</feature>
<dbReference type="GO" id="GO:0046872">
    <property type="term" value="F:metal ion binding"/>
    <property type="evidence" value="ECO:0007669"/>
    <property type="project" value="UniProtKB-KW"/>
</dbReference>
<dbReference type="Pfam" id="PF00459">
    <property type="entry name" value="Inositol_P"/>
    <property type="match status" value="1"/>
</dbReference>
<reference evidence="6 8" key="2">
    <citation type="submission" date="2016-10" db="EMBL/GenBank/DDBJ databases">
        <authorList>
            <person name="Varghese N."/>
            <person name="Submissions S."/>
        </authorList>
    </citation>
    <scope>NUCLEOTIDE SEQUENCE [LARGE SCALE GENOMIC DNA]</scope>
    <source>
        <strain evidence="6 8">DSW-5</strain>
    </source>
</reference>
<accession>A0A0N0CFJ8</accession>
<dbReference type="EMBL" id="FNUE01000001">
    <property type="protein sequence ID" value="SED98038.1"/>
    <property type="molecule type" value="Genomic_DNA"/>
</dbReference>
<dbReference type="Proteomes" id="UP000183071">
    <property type="component" value="Unassembled WGS sequence"/>
</dbReference>
<evidence type="ECO:0000313" key="7">
    <source>
        <dbReference type="Proteomes" id="UP000037716"/>
    </source>
</evidence>
<dbReference type="PRINTS" id="PR00377">
    <property type="entry name" value="IMPHPHTASES"/>
</dbReference>
<organism evidence="5 7">
    <name type="scientific">Polaribacter dokdonensis DSW-5</name>
    <dbReference type="NCBI Taxonomy" id="1300348"/>
    <lineage>
        <taxon>Bacteria</taxon>
        <taxon>Pseudomonadati</taxon>
        <taxon>Bacteroidota</taxon>
        <taxon>Flavobacteriia</taxon>
        <taxon>Flavobacteriales</taxon>
        <taxon>Flavobacteriaceae</taxon>
    </lineage>
</organism>
<dbReference type="PATRIC" id="fig|1300348.6.peg.1559"/>
<evidence type="ECO:0000313" key="6">
    <source>
        <dbReference type="EMBL" id="SED98038.1"/>
    </source>
</evidence>
<evidence type="ECO:0000256" key="3">
    <source>
        <dbReference type="ARBA" id="ARBA00022842"/>
    </source>
</evidence>
<dbReference type="GO" id="GO:0006020">
    <property type="term" value="P:inositol metabolic process"/>
    <property type="evidence" value="ECO:0007669"/>
    <property type="project" value="TreeGrafter"/>
</dbReference>
<dbReference type="STRING" id="1300348.I602_1560"/>
<dbReference type="RefSeq" id="WP_053974140.1">
    <property type="nucleotide sequence ID" value="NZ_FNUE01000001.1"/>
</dbReference>
<dbReference type="EMBL" id="LGBR01000001">
    <property type="protein sequence ID" value="KOY52000.1"/>
    <property type="molecule type" value="Genomic_DNA"/>
</dbReference>
<gene>
    <name evidence="5" type="ORF">I602_1560</name>
    <name evidence="6" type="ORF">SAMN05444353_0207</name>
</gene>